<evidence type="ECO:0000256" key="1">
    <source>
        <dbReference type="SAM" id="Phobius"/>
    </source>
</evidence>
<dbReference type="Proteomes" id="UP001152523">
    <property type="component" value="Unassembled WGS sequence"/>
</dbReference>
<dbReference type="AlphaFoldDB" id="A0AAV0F629"/>
<sequence>MCMVAGVRKGMESGKMDIQMEDIQEVSPLQVSFPSSSDVLGDELELSNAYKAVRRLLTDRELLDRIADPTYSIADPNWSSSSSILVPRRSTRLKEKNFDSEKVGLVFQYLLGSGPGPKYCYTSFPCTFMFFFFYFASCTVIFYFMNKKSNLTKKKRR</sequence>
<reference evidence="2" key="1">
    <citation type="submission" date="2022-07" db="EMBL/GenBank/DDBJ databases">
        <authorList>
            <person name="Macas J."/>
            <person name="Novak P."/>
            <person name="Neumann P."/>
        </authorList>
    </citation>
    <scope>NUCLEOTIDE SEQUENCE</scope>
</reference>
<feature type="transmembrane region" description="Helical" evidence="1">
    <location>
        <begin position="128"/>
        <end position="146"/>
    </location>
</feature>
<keyword evidence="1" id="KW-0472">Membrane</keyword>
<proteinExistence type="predicted"/>
<gene>
    <name evidence="2" type="ORF">CEPIT_LOCUS31076</name>
</gene>
<organism evidence="2 3">
    <name type="scientific">Cuscuta epithymum</name>
    <dbReference type="NCBI Taxonomy" id="186058"/>
    <lineage>
        <taxon>Eukaryota</taxon>
        <taxon>Viridiplantae</taxon>
        <taxon>Streptophyta</taxon>
        <taxon>Embryophyta</taxon>
        <taxon>Tracheophyta</taxon>
        <taxon>Spermatophyta</taxon>
        <taxon>Magnoliopsida</taxon>
        <taxon>eudicotyledons</taxon>
        <taxon>Gunneridae</taxon>
        <taxon>Pentapetalae</taxon>
        <taxon>asterids</taxon>
        <taxon>lamiids</taxon>
        <taxon>Solanales</taxon>
        <taxon>Convolvulaceae</taxon>
        <taxon>Cuscuteae</taxon>
        <taxon>Cuscuta</taxon>
        <taxon>Cuscuta subgen. Cuscuta</taxon>
    </lineage>
</organism>
<keyword evidence="1" id="KW-1133">Transmembrane helix</keyword>
<accession>A0AAV0F629</accession>
<evidence type="ECO:0000313" key="3">
    <source>
        <dbReference type="Proteomes" id="UP001152523"/>
    </source>
</evidence>
<dbReference type="EMBL" id="CAMAPF010000964">
    <property type="protein sequence ID" value="CAH9130998.1"/>
    <property type="molecule type" value="Genomic_DNA"/>
</dbReference>
<keyword evidence="3" id="KW-1185">Reference proteome</keyword>
<protein>
    <submittedName>
        <fullName evidence="2">Uncharacterized protein</fullName>
    </submittedName>
</protein>
<keyword evidence="1" id="KW-0812">Transmembrane</keyword>
<name>A0AAV0F629_9ASTE</name>
<comment type="caution">
    <text evidence="2">The sequence shown here is derived from an EMBL/GenBank/DDBJ whole genome shotgun (WGS) entry which is preliminary data.</text>
</comment>
<evidence type="ECO:0000313" key="2">
    <source>
        <dbReference type="EMBL" id="CAH9130998.1"/>
    </source>
</evidence>